<reference evidence="3 4" key="1">
    <citation type="journal article" date="2016" name="Genome Biol. Evol.">
        <title>Divergent and convergent evolution of fungal pathogenicity.</title>
        <authorList>
            <person name="Shang Y."/>
            <person name="Xiao G."/>
            <person name="Zheng P."/>
            <person name="Cen K."/>
            <person name="Zhan S."/>
            <person name="Wang C."/>
        </authorList>
    </citation>
    <scope>NUCLEOTIDE SEQUENCE [LARGE SCALE GENOMIC DNA]</scope>
    <source>
        <strain evidence="3 4">ARSEF 2679</strain>
    </source>
</reference>
<protein>
    <submittedName>
        <fullName evidence="3">Homeodomain-like protein</fullName>
    </submittedName>
</protein>
<dbReference type="GO" id="GO:0003677">
    <property type="term" value="F:DNA binding"/>
    <property type="evidence" value="ECO:0007669"/>
    <property type="project" value="UniProtKB-KW"/>
</dbReference>
<keyword evidence="3" id="KW-0371">Homeobox</keyword>
<evidence type="ECO:0000313" key="4">
    <source>
        <dbReference type="Proteomes" id="UP000076744"/>
    </source>
</evidence>
<feature type="region of interest" description="Disordered" evidence="1">
    <location>
        <begin position="485"/>
        <end position="507"/>
    </location>
</feature>
<keyword evidence="4" id="KW-1185">Reference proteome</keyword>
<feature type="region of interest" description="Disordered" evidence="1">
    <location>
        <begin position="439"/>
        <end position="460"/>
    </location>
</feature>
<dbReference type="InterPro" id="IPR013087">
    <property type="entry name" value="Znf_C2H2_type"/>
</dbReference>
<dbReference type="PANTHER" id="PTHR35391:SF7">
    <property type="entry name" value="C2H2-TYPE DOMAIN-CONTAINING PROTEIN"/>
    <property type="match status" value="1"/>
</dbReference>
<dbReference type="InterPro" id="IPR058925">
    <property type="entry name" value="zf-C2H2_AcuF"/>
</dbReference>
<evidence type="ECO:0000256" key="1">
    <source>
        <dbReference type="SAM" id="MobiDB-lite"/>
    </source>
</evidence>
<dbReference type="CDD" id="cd00167">
    <property type="entry name" value="SANT"/>
    <property type="match status" value="1"/>
</dbReference>
<dbReference type="AlphaFoldDB" id="A0A167RJS7"/>
<dbReference type="SUPFAM" id="SSF46689">
    <property type="entry name" value="Homeodomain-like"/>
    <property type="match status" value="1"/>
</dbReference>
<gene>
    <name evidence="3" type="ORF">ISF_06446</name>
</gene>
<dbReference type="EMBL" id="AZHB01000017">
    <property type="protein sequence ID" value="OAA58663.1"/>
    <property type="molecule type" value="Genomic_DNA"/>
</dbReference>
<sequence length="675" mass="75118">MTSIQTEPGQMLLESRFAVLVNRGLALFKSLVAGLSDDAVNRSQAVSHAAKFKLWAGSLGAHRSFGSRSLEYRLRDASFIRNHILSVLQDLSISLITGGSAPPVSGEAPDTTLEELAEYFLDSEEEQEDNMDAIVKSIGHEINCLLRLSVTIRNPAPHDQFKSRAGAEIVQHFKHWDMQHMQAKFPNADDWVKERLAGATSRRRQYLKYREDHTLRLTDGLEEDAAVAAADSVERATTLASSLPEHLKGVQGPTEPLMSDNISEASGTSYATSVSSTHRLRIPPLPAQHEDGPIKCPFCHMFILVHNRSDWKRHVFRDLQPYVCLREDCSVPDHLYPRRAHWMEHMKAEHWKIWHCAFGCPELFESKKGLQAHLCATHGQEMSGAKLASLESLSGRVDIGKPRENCPLCASFWCKSVQQYEEHVGRHLEDLALFALPSTGDDNGSEGSEAEENSRAGSDDDALAEFSFQVGVGMELISWRHSDADWSEGSDAKKNSGAASDNGIPAEDVEDFQSWQLREDFFAEMVLGEKSKQVQCSTESTPEEEQEASSGTAANESRRTRGVDATAPASNSNAASHASACWSVSESNDFPLLLASFGSDWNAISHHMRSKTAVMAKNYYIRQKVQAKPEWERIVLEADAKRMRDEAMPRPPKPTRYDRFGRDDSPVVAADLSWL</sequence>
<keyword evidence="3" id="KW-0238">DNA-binding</keyword>
<comment type="caution">
    <text evidence="3">The sequence shown here is derived from an EMBL/GenBank/DDBJ whole genome shotgun (WGS) entry which is preliminary data.</text>
</comment>
<dbReference type="InterPro" id="IPR001005">
    <property type="entry name" value="SANT/Myb"/>
</dbReference>
<dbReference type="Pfam" id="PF26082">
    <property type="entry name" value="zf-C2H2_AcuF"/>
    <property type="match status" value="1"/>
</dbReference>
<evidence type="ECO:0000259" key="2">
    <source>
        <dbReference type="PROSITE" id="PS00028"/>
    </source>
</evidence>
<dbReference type="InterPro" id="IPR009057">
    <property type="entry name" value="Homeodomain-like_sf"/>
</dbReference>
<dbReference type="Gene3D" id="1.20.58.1880">
    <property type="match status" value="1"/>
</dbReference>
<organism evidence="3 4">
    <name type="scientific">Cordyceps fumosorosea (strain ARSEF 2679)</name>
    <name type="common">Isaria fumosorosea</name>
    <dbReference type="NCBI Taxonomy" id="1081104"/>
    <lineage>
        <taxon>Eukaryota</taxon>
        <taxon>Fungi</taxon>
        <taxon>Dikarya</taxon>
        <taxon>Ascomycota</taxon>
        <taxon>Pezizomycotina</taxon>
        <taxon>Sordariomycetes</taxon>
        <taxon>Hypocreomycetidae</taxon>
        <taxon>Hypocreales</taxon>
        <taxon>Cordycipitaceae</taxon>
        <taxon>Cordyceps</taxon>
    </lineage>
</organism>
<feature type="region of interest" description="Disordered" evidence="1">
    <location>
        <begin position="643"/>
        <end position="663"/>
    </location>
</feature>
<evidence type="ECO:0000313" key="3">
    <source>
        <dbReference type="EMBL" id="OAA58663.1"/>
    </source>
</evidence>
<dbReference type="OrthoDB" id="6133115at2759"/>
<feature type="domain" description="C2H2-type" evidence="2">
    <location>
        <begin position="356"/>
        <end position="378"/>
    </location>
</feature>
<feature type="compositionally biased region" description="Basic and acidic residues" evidence="1">
    <location>
        <begin position="485"/>
        <end position="494"/>
    </location>
</feature>
<dbReference type="PANTHER" id="PTHR35391">
    <property type="entry name" value="C2H2-TYPE DOMAIN-CONTAINING PROTEIN-RELATED"/>
    <property type="match status" value="1"/>
</dbReference>
<dbReference type="PROSITE" id="PS00028">
    <property type="entry name" value="ZINC_FINGER_C2H2_1"/>
    <property type="match status" value="1"/>
</dbReference>
<name>A0A167RJS7_CORFA</name>
<dbReference type="STRING" id="1081104.A0A167RJS7"/>
<dbReference type="GeneID" id="30022738"/>
<dbReference type="Proteomes" id="UP000076744">
    <property type="component" value="Unassembled WGS sequence"/>
</dbReference>
<accession>A0A167RJS7</accession>
<feature type="region of interest" description="Disordered" evidence="1">
    <location>
        <begin position="244"/>
        <end position="263"/>
    </location>
</feature>
<dbReference type="SMART" id="SM00355">
    <property type="entry name" value="ZnF_C2H2"/>
    <property type="match status" value="3"/>
</dbReference>
<dbReference type="RefSeq" id="XP_018702538.1">
    <property type="nucleotide sequence ID" value="XM_018850050.1"/>
</dbReference>
<proteinExistence type="predicted"/>
<feature type="region of interest" description="Disordered" evidence="1">
    <location>
        <begin position="532"/>
        <end position="572"/>
    </location>
</feature>